<dbReference type="AlphaFoldDB" id="A0A2A5AW95"/>
<comment type="caution">
    <text evidence="2">The sequence shown here is derived from an EMBL/GenBank/DDBJ whole genome shotgun (WGS) entry which is preliminary data.</text>
</comment>
<evidence type="ECO:0000259" key="1">
    <source>
        <dbReference type="Pfam" id="PF00578"/>
    </source>
</evidence>
<dbReference type="Proteomes" id="UP000218327">
    <property type="component" value="Unassembled WGS sequence"/>
</dbReference>
<dbReference type="EMBL" id="NVVJ01000038">
    <property type="protein sequence ID" value="PCJ23519.1"/>
    <property type="molecule type" value="Genomic_DNA"/>
</dbReference>
<proteinExistence type="predicted"/>
<dbReference type="Pfam" id="PF00578">
    <property type="entry name" value="AhpC-TSA"/>
    <property type="match status" value="1"/>
</dbReference>
<dbReference type="Gene3D" id="3.40.30.10">
    <property type="entry name" value="Glutaredoxin"/>
    <property type="match status" value="1"/>
</dbReference>
<dbReference type="InterPro" id="IPR036249">
    <property type="entry name" value="Thioredoxin-like_sf"/>
</dbReference>
<protein>
    <recommendedName>
        <fullName evidence="1">Alkyl hydroperoxide reductase subunit C/ Thiol specific antioxidant domain-containing protein</fullName>
    </recommendedName>
</protein>
<organism evidence="2 3">
    <name type="scientific">SAR86 cluster bacterium</name>
    <dbReference type="NCBI Taxonomy" id="2030880"/>
    <lineage>
        <taxon>Bacteria</taxon>
        <taxon>Pseudomonadati</taxon>
        <taxon>Pseudomonadota</taxon>
        <taxon>Gammaproteobacteria</taxon>
        <taxon>SAR86 cluster</taxon>
    </lineage>
</organism>
<name>A0A2A5AW95_9GAMM</name>
<gene>
    <name evidence="2" type="ORF">COA96_11655</name>
</gene>
<feature type="domain" description="Alkyl hydroperoxide reductase subunit C/ Thiol specific antioxidant" evidence="1">
    <location>
        <begin position="48"/>
        <end position="81"/>
    </location>
</feature>
<dbReference type="SUPFAM" id="SSF52833">
    <property type="entry name" value="Thioredoxin-like"/>
    <property type="match status" value="1"/>
</dbReference>
<evidence type="ECO:0000313" key="2">
    <source>
        <dbReference type="EMBL" id="PCJ23519.1"/>
    </source>
</evidence>
<accession>A0A2A5AW95</accession>
<reference evidence="3" key="1">
    <citation type="submission" date="2017-08" db="EMBL/GenBank/DDBJ databases">
        <title>A dynamic microbial community with high functional redundancy inhabits the cold, oxic subseafloor aquifer.</title>
        <authorList>
            <person name="Tully B.J."/>
            <person name="Wheat C.G."/>
            <person name="Glazer B.T."/>
            <person name="Huber J.A."/>
        </authorList>
    </citation>
    <scope>NUCLEOTIDE SEQUENCE [LARGE SCALE GENOMIC DNA]</scope>
</reference>
<sequence>MFVTRQGQGWFNVTELADKLQQAHVTDYADGVWSFGVLPLERQSFFRGAVAPDFALPDRDGNIVRLSDFRGKKVLLLTWASW</sequence>
<dbReference type="GO" id="GO:0016491">
    <property type="term" value="F:oxidoreductase activity"/>
    <property type="evidence" value="ECO:0007669"/>
    <property type="project" value="InterPro"/>
</dbReference>
<dbReference type="InterPro" id="IPR000866">
    <property type="entry name" value="AhpC/TSA"/>
</dbReference>
<evidence type="ECO:0000313" key="3">
    <source>
        <dbReference type="Proteomes" id="UP000218327"/>
    </source>
</evidence>
<dbReference type="GO" id="GO:0016209">
    <property type="term" value="F:antioxidant activity"/>
    <property type="evidence" value="ECO:0007669"/>
    <property type="project" value="InterPro"/>
</dbReference>